<feature type="transmembrane region" description="Helical" evidence="1">
    <location>
        <begin position="6"/>
        <end position="26"/>
    </location>
</feature>
<reference evidence="2 3" key="1">
    <citation type="submission" date="2017-10" db="EMBL/GenBank/DDBJ databases">
        <title>Draft genomes of the Enterococcus faecium isolated from human feces before and after Helicobacter pylori eradication therapy.</title>
        <authorList>
            <person name="Prianichniikov N.A."/>
            <person name="Glushchenko O.E."/>
            <person name="Malakhova M.V."/>
        </authorList>
    </citation>
    <scope>NUCLEOTIDE SEQUENCE [LARGE SCALE GENOMIC DNA]</scope>
    <source>
        <strain evidence="2 3">Hp_5-7</strain>
    </source>
</reference>
<keyword evidence="1" id="KW-0472">Membrane</keyword>
<keyword evidence="1" id="KW-1133">Transmembrane helix</keyword>
<accession>A0A2G0E5V1</accession>
<gene>
    <name evidence="2" type="ORF">CQR37_17915</name>
</gene>
<keyword evidence="1" id="KW-0812">Transmembrane</keyword>
<sequence>NARFQSFTTILLICLFTFSAILPLYLPKVHQSLEETSEPIREYLNDEGLYDTLHEYQLTGSARTGFSENDEQLGGPLYDNGEVVFTANQKVNGYWKIENKNHYTGSGWVEDPEAPIQPIQEFPVDITSYQTV</sequence>
<feature type="non-terminal residue" evidence="2">
    <location>
        <position position="1"/>
    </location>
</feature>
<dbReference type="AlphaFoldDB" id="A0A2G0E5V1"/>
<proteinExistence type="predicted"/>
<dbReference type="EMBL" id="PCGC01000672">
    <property type="protein sequence ID" value="PHL19853.1"/>
    <property type="molecule type" value="Genomic_DNA"/>
</dbReference>
<dbReference type="Proteomes" id="UP000224303">
    <property type="component" value="Unassembled WGS sequence"/>
</dbReference>
<evidence type="ECO:0000313" key="3">
    <source>
        <dbReference type="Proteomes" id="UP000224303"/>
    </source>
</evidence>
<comment type="caution">
    <text evidence="2">The sequence shown here is derived from an EMBL/GenBank/DDBJ whole genome shotgun (WGS) entry which is preliminary data.</text>
</comment>
<organism evidence="2 3">
    <name type="scientific">Enterococcus faecium</name>
    <name type="common">Streptococcus faecium</name>
    <dbReference type="NCBI Taxonomy" id="1352"/>
    <lineage>
        <taxon>Bacteria</taxon>
        <taxon>Bacillati</taxon>
        <taxon>Bacillota</taxon>
        <taxon>Bacilli</taxon>
        <taxon>Lactobacillales</taxon>
        <taxon>Enterococcaceae</taxon>
        <taxon>Enterococcus</taxon>
    </lineage>
</organism>
<name>A0A2G0E5V1_ENTFC</name>
<evidence type="ECO:0000256" key="1">
    <source>
        <dbReference type="SAM" id="Phobius"/>
    </source>
</evidence>
<evidence type="ECO:0000313" key="2">
    <source>
        <dbReference type="EMBL" id="PHL19853.1"/>
    </source>
</evidence>
<protein>
    <submittedName>
        <fullName evidence="2">Uncharacterized protein</fullName>
    </submittedName>
</protein>
<feature type="non-terminal residue" evidence="2">
    <location>
        <position position="132"/>
    </location>
</feature>